<keyword evidence="4" id="KW-1185">Reference proteome</keyword>
<dbReference type="InterPro" id="IPR013830">
    <property type="entry name" value="SGNH_hydro"/>
</dbReference>
<evidence type="ECO:0000259" key="2">
    <source>
        <dbReference type="SMART" id="SM00906"/>
    </source>
</evidence>
<dbReference type="Gene3D" id="3.40.50.1110">
    <property type="entry name" value="SGNH hydrolase"/>
    <property type="match status" value="1"/>
</dbReference>
<dbReference type="Proteomes" id="UP000253153">
    <property type="component" value="Unassembled WGS sequence"/>
</dbReference>
<dbReference type="SUPFAM" id="SSF52266">
    <property type="entry name" value="SGNH hydrolase"/>
    <property type="match status" value="1"/>
</dbReference>
<keyword evidence="1" id="KW-0539">Nucleus</keyword>
<dbReference type="InterPro" id="IPR007219">
    <property type="entry name" value="XnlR_reg_dom"/>
</dbReference>
<dbReference type="PANTHER" id="PTHR47425:SF2">
    <property type="entry name" value="FARB-RELATED"/>
    <property type="match status" value="1"/>
</dbReference>
<dbReference type="GO" id="GO:0008270">
    <property type="term" value="F:zinc ion binding"/>
    <property type="evidence" value="ECO:0007669"/>
    <property type="project" value="InterPro"/>
</dbReference>
<dbReference type="EMBL" id="QKXC01000097">
    <property type="protein sequence ID" value="RBR21857.1"/>
    <property type="molecule type" value="Genomic_DNA"/>
</dbReference>
<dbReference type="InterPro" id="IPR052761">
    <property type="entry name" value="Fungal_Detox/Toxin_TFs"/>
</dbReference>
<dbReference type="GO" id="GO:0003677">
    <property type="term" value="F:DNA binding"/>
    <property type="evidence" value="ECO:0007669"/>
    <property type="project" value="InterPro"/>
</dbReference>
<dbReference type="CDD" id="cd01821">
    <property type="entry name" value="Rhamnogalacturan_acetylesterase_like"/>
    <property type="match status" value="1"/>
</dbReference>
<dbReference type="InterPro" id="IPR036514">
    <property type="entry name" value="SGNH_hydro_sf"/>
</dbReference>
<proteinExistence type="predicted"/>
<reference evidence="3 4" key="1">
    <citation type="submission" date="2018-06" db="EMBL/GenBank/DDBJ databases">
        <title>Fusarium incarnatum-equiseti species complex species 28.</title>
        <authorList>
            <person name="Gardiner D.M."/>
        </authorList>
    </citation>
    <scope>NUCLEOTIDE SEQUENCE [LARGE SCALE GENOMIC DNA]</scope>
    <source>
        <strain evidence="3 4">FIESC_28</strain>
    </source>
</reference>
<organism evidence="3 4">
    <name type="scientific">Fusarium coffeatum</name>
    <dbReference type="NCBI Taxonomy" id="231269"/>
    <lineage>
        <taxon>Eukaryota</taxon>
        <taxon>Fungi</taxon>
        <taxon>Dikarya</taxon>
        <taxon>Ascomycota</taxon>
        <taxon>Pezizomycotina</taxon>
        <taxon>Sordariomycetes</taxon>
        <taxon>Hypocreomycetidae</taxon>
        <taxon>Hypocreales</taxon>
        <taxon>Nectriaceae</taxon>
        <taxon>Fusarium</taxon>
        <taxon>Fusarium incarnatum-equiseti species complex</taxon>
    </lineage>
</organism>
<evidence type="ECO:0000313" key="3">
    <source>
        <dbReference type="EMBL" id="RBR21857.1"/>
    </source>
</evidence>
<dbReference type="SMART" id="SM00906">
    <property type="entry name" value="Fungal_trans"/>
    <property type="match status" value="1"/>
</dbReference>
<dbReference type="InterPro" id="IPR037459">
    <property type="entry name" value="RhgT-like"/>
</dbReference>
<dbReference type="PANTHER" id="PTHR47425">
    <property type="entry name" value="FARB-RELATED"/>
    <property type="match status" value="1"/>
</dbReference>
<dbReference type="RefSeq" id="XP_031017054.1">
    <property type="nucleotide sequence ID" value="XM_031158847.1"/>
</dbReference>
<dbReference type="OrthoDB" id="5041285at2759"/>
<sequence>MDRPLPTFTQFEVLYSTQSFLTLKGLGGLPEQDVDFLEYNRCFHLPSRTVQEDFIYQYFLYLHPYYPLINERDFWDMYMSRDAEGREKPTMSLLVFQAMLFAASSFVSPAVLKNAGYTNVKVARNIFYRRAKLLFDLGVETDAYTKAQAALLLTFQFSAVEPHAGSTWLAIGIQNAIVAQAHNFQAPGASVRRKNGNKRLWWSLFWRDRVLTLGLRKPLQITPSSFNVNIDPMTIDDLADEISHSAVYDSRTKRQLASILNLQCRLATILTDPLVVCYGPSAFDLTYSLDNFDETVIRIAAGKEILERWKTEVDETLGDSLTKTEAHRSTRLISSVVHIYAYAAQIALGNHEAMMIEQRQKGISVLDDAVLKDIGKNINYATAETTKLVRYIVQEGMTQHLPISAIAYIAFPLMLSSLDERISPNDLGSNEDQILTRYHAQAMHLCSQRFEGAVDISRMVTQIVQSTPIQLPLRPRPSAKTESVSSDNPVGYWDDLFVTRNYMKLRLSLDYALITGRPPTDIDLPSSLLQGTRMKRLSAGPVHSLSAITLPQSRKRRASESVAGLPRVVELDEQVDEGTMDDITVRDQQPLFGKETNTLSRPFFEYDTIWAASLFEEVTDQLWATSELPLSDSQLRLEAYNGFAYIYGLERTRASISRPPESKSPSNYRPSQFKMKFSISALFLTACGLVHSAPTAKAAKPPKFFLIGDSTVAVDGGWGDGLLSYLKSPAQGDNRGVSGSTTVSWKSSGRWDALLKDVGAAKNDFEPVVTIQFGHNDQKVMQLDEFRTNLVSIGNDIRNAGGTPIFITSLTRRTFSGGEAVQNLKDWAAETISAAADVGAQYLELNKASTDYVNAIGSQNADFYNWGPGDRTHLNPPGEIVFGRMVVDLLLEKRGDFSSYFDSNEALSEKIKNGEFATGDE</sequence>
<dbReference type="Pfam" id="PF04082">
    <property type="entry name" value="Fungal_trans"/>
    <property type="match status" value="1"/>
</dbReference>
<protein>
    <recommendedName>
        <fullName evidence="2">Xylanolytic transcriptional activator regulatory domain-containing protein</fullName>
    </recommendedName>
</protein>
<feature type="domain" description="Xylanolytic transcriptional activator regulatory" evidence="2">
    <location>
        <begin position="165"/>
        <end position="238"/>
    </location>
</feature>
<comment type="caution">
    <text evidence="3">The sequence shown here is derived from an EMBL/GenBank/DDBJ whole genome shotgun (WGS) entry which is preliminary data.</text>
</comment>
<dbReference type="GO" id="GO:0006351">
    <property type="term" value="P:DNA-templated transcription"/>
    <property type="evidence" value="ECO:0007669"/>
    <property type="project" value="InterPro"/>
</dbReference>
<accession>A0A366RXP8</accession>
<dbReference type="AlphaFoldDB" id="A0A366RXP8"/>
<evidence type="ECO:0000313" key="4">
    <source>
        <dbReference type="Proteomes" id="UP000253153"/>
    </source>
</evidence>
<evidence type="ECO:0000256" key="1">
    <source>
        <dbReference type="ARBA" id="ARBA00023242"/>
    </source>
</evidence>
<dbReference type="Pfam" id="PF13472">
    <property type="entry name" value="Lipase_GDSL_2"/>
    <property type="match status" value="1"/>
</dbReference>
<name>A0A366RXP8_9HYPO</name>
<dbReference type="GO" id="GO:0016787">
    <property type="term" value="F:hydrolase activity"/>
    <property type="evidence" value="ECO:0007669"/>
    <property type="project" value="InterPro"/>
</dbReference>
<dbReference type="GeneID" id="41994143"/>
<gene>
    <name evidence="3" type="ORF">FIESC28_04700</name>
</gene>
<dbReference type="CDD" id="cd12148">
    <property type="entry name" value="fungal_TF_MHR"/>
    <property type="match status" value="1"/>
</dbReference>